<feature type="transmembrane region" description="Helical" evidence="10">
    <location>
        <begin position="459"/>
        <end position="483"/>
    </location>
</feature>
<accession>A0AAD5E731</accession>
<feature type="transmembrane region" description="Helical" evidence="10">
    <location>
        <begin position="385"/>
        <end position="411"/>
    </location>
</feature>
<keyword evidence="4 10" id="KW-0812">Transmembrane</keyword>
<keyword evidence="12" id="KW-1185">Reference proteome</keyword>
<keyword evidence="6" id="KW-0653">Protein transport</keyword>
<reference evidence="11" key="2">
    <citation type="journal article" date="2022" name="Proc. Natl. Acad. Sci. U.S.A.">
        <title>Diploid-dominant life cycles characterize the early evolution of Fungi.</title>
        <authorList>
            <person name="Amses K.R."/>
            <person name="Simmons D.R."/>
            <person name="Longcore J.E."/>
            <person name="Mondo S.J."/>
            <person name="Seto K."/>
            <person name="Jeronimo G.H."/>
            <person name="Bonds A.E."/>
            <person name="Quandt C.A."/>
            <person name="Davis W.J."/>
            <person name="Chang Y."/>
            <person name="Federici B.A."/>
            <person name="Kuo A."/>
            <person name="LaButti K."/>
            <person name="Pangilinan J."/>
            <person name="Andreopoulos W."/>
            <person name="Tritt A."/>
            <person name="Riley R."/>
            <person name="Hundley H."/>
            <person name="Johnson J."/>
            <person name="Lipzen A."/>
            <person name="Barry K."/>
            <person name="Lang B.F."/>
            <person name="Cuomo C.A."/>
            <person name="Buchler N.E."/>
            <person name="Grigoriev I.V."/>
            <person name="Spatafora J.W."/>
            <person name="Stajich J.E."/>
            <person name="James T.Y."/>
        </authorList>
    </citation>
    <scope>NUCLEOTIDE SEQUENCE</scope>
    <source>
        <strain evidence="11">AG</strain>
    </source>
</reference>
<proteinExistence type="inferred from homology"/>
<sequence>MSSDTEKHVDHVIDEKQGNADPFEKDEIVKEDVLEYDSIDYENDPEYKDIPMVVRELVTFEDDPETPSLTFRYFLLSIIFVGLGAFVSQLSWFRTTYAPYSVFFVQIVTHWAGKWLARVLPNKVVNLYLFSFNLNPGPFSRKEHVLITLSASAGATSNLGEIIVSVKELFYDEYMHPVAAIAFMWATIWTGYSYAALARSFLIYDPTFVWPQALMQTTLFNTLRSESDDNDSTARKQMKVFWLCLVGIFFWQFLPEYAFPLTSSLAVLCWFGGHNEVVAFVGSGLGGMGVLNFTLDWSNITSSIMLSPWWTQVIQFVAFVLSVWVLVPIAKFKGLWGSDQIPLMSNRLYLANGTAYPFTKLITADAQFNETAYEEYNMWTIFFGYASYLSAFVSIALFAGPKLVLVAKTLIKQGKRENTDKLNKLMEPYKDVPLWWYLVLFLICFITNMVLIFTEQLYIPWWSFIVALVIGAASVVPMGYIYAISNYQVDIGTFNELIYGYMLNANGNSRHPIGSLVYRVVAGQCWYRAQTILQDMKIGHYNHVAPRDVFWSQIIGNVIGVPINYAVIRWVIDTKRDYLDGTKKDPLNQWTGQNPISYNSQAVQYGLVGPSRLFELSAYTPLLYGFLLGAIAPVLLWLLHKRFPKARFDLWNTTIFFSSMGNFYGNVSTGPLSSIIGGFVCNFYFFRYRHALWKKYNYLCGAALDAGFNLNMLAIFIFFSAAKTVVMPPWWGNDPVSVEKCYAL</sequence>
<dbReference type="GO" id="GO:0035673">
    <property type="term" value="F:oligopeptide transmembrane transporter activity"/>
    <property type="evidence" value="ECO:0007669"/>
    <property type="project" value="InterPro"/>
</dbReference>
<organism evidence="11 12">
    <name type="scientific">Umbelopsis ramanniana AG</name>
    <dbReference type="NCBI Taxonomy" id="1314678"/>
    <lineage>
        <taxon>Eukaryota</taxon>
        <taxon>Fungi</taxon>
        <taxon>Fungi incertae sedis</taxon>
        <taxon>Mucoromycota</taxon>
        <taxon>Mucoromycotina</taxon>
        <taxon>Umbelopsidomycetes</taxon>
        <taxon>Umbelopsidales</taxon>
        <taxon>Umbelopsidaceae</taxon>
        <taxon>Umbelopsis</taxon>
    </lineage>
</organism>
<evidence type="ECO:0000256" key="1">
    <source>
        <dbReference type="ARBA" id="ARBA00004141"/>
    </source>
</evidence>
<evidence type="ECO:0000256" key="5">
    <source>
        <dbReference type="ARBA" id="ARBA00022856"/>
    </source>
</evidence>
<dbReference type="RefSeq" id="XP_051443008.1">
    <property type="nucleotide sequence ID" value="XM_051593082.1"/>
</dbReference>
<keyword evidence="7 10" id="KW-1133">Transmembrane helix</keyword>
<dbReference type="Proteomes" id="UP001206595">
    <property type="component" value="Unassembled WGS sequence"/>
</dbReference>
<evidence type="ECO:0000256" key="7">
    <source>
        <dbReference type="ARBA" id="ARBA00022989"/>
    </source>
</evidence>
<evidence type="ECO:0000256" key="2">
    <source>
        <dbReference type="ARBA" id="ARBA00008807"/>
    </source>
</evidence>
<evidence type="ECO:0000256" key="3">
    <source>
        <dbReference type="ARBA" id="ARBA00022448"/>
    </source>
</evidence>
<comment type="subcellular location">
    <subcellularLocation>
        <location evidence="1">Membrane</location>
        <topology evidence="1">Multi-pass membrane protein</topology>
    </subcellularLocation>
</comment>
<keyword evidence="8 10" id="KW-0472">Membrane</keyword>
<dbReference type="Pfam" id="PF03169">
    <property type="entry name" value="OPT"/>
    <property type="match status" value="1"/>
</dbReference>
<keyword evidence="3" id="KW-0813">Transport</keyword>
<dbReference type="AlphaFoldDB" id="A0AAD5E731"/>
<dbReference type="NCBIfam" id="TIGR00728">
    <property type="entry name" value="OPT_sfam"/>
    <property type="match status" value="1"/>
</dbReference>
<evidence type="ECO:0000313" key="11">
    <source>
        <dbReference type="EMBL" id="KAI8578004.1"/>
    </source>
</evidence>
<gene>
    <name evidence="11" type="ORF">K450DRAFT_273338</name>
</gene>
<evidence type="ECO:0000256" key="9">
    <source>
        <dbReference type="SAM" id="MobiDB-lite"/>
    </source>
</evidence>
<name>A0AAD5E731_UMBRA</name>
<feature type="transmembrane region" description="Helical" evidence="10">
    <location>
        <begin position="73"/>
        <end position="93"/>
    </location>
</feature>
<dbReference type="GO" id="GO:0015031">
    <property type="term" value="P:protein transport"/>
    <property type="evidence" value="ECO:0007669"/>
    <property type="project" value="UniProtKB-KW"/>
</dbReference>
<feature type="transmembrane region" description="Helical" evidence="10">
    <location>
        <begin position="432"/>
        <end position="453"/>
    </location>
</feature>
<dbReference type="EMBL" id="MU620934">
    <property type="protein sequence ID" value="KAI8578004.1"/>
    <property type="molecule type" value="Genomic_DNA"/>
</dbReference>
<feature type="transmembrane region" description="Helical" evidence="10">
    <location>
        <begin position="174"/>
        <end position="195"/>
    </location>
</feature>
<evidence type="ECO:0000256" key="8">
    <source>
        <dbReference type="ARBA" id="ARBA00023136"/>
    </source>
</evidence>
<comment type="similarity">
    <text evidence="2">Belongs to the oligopeptide OPT transporter family.</text>
</comment>
<dbReference type="PANTHER" id="PTHR22601">
    <property type="entry name" value="ISP4 LIKE PROTEIN"/>
    <property type="match status" value="1"/>
</dbReference>
<feature type="transmembrane region" description="Helical" evidence="10">
    <location>
        <begin position="663"/>
        <end position="686"/>
    </location>
</feature>
<feature type="transmembrane region" description="Helical" evidence="10">
    <location>
        <begin position="622"/>
        <end position="643"/>
    </location>
</feature>
<evidence type="ECO:0000256" key="4">
    <source>
        <dbReference type="ARBA" id="ARBA00022692"/>
    </source>
</evidence>
<keyword evidence="5" id="KW-0571">Peptide transport</keyword>
<evidence type="ECO:0000256" key="6">
    <source>
        <dbReference type="ARBA" id="ARBA00022927"/>
    </source>
</evidence>
<reference evidence="11" key="1">
    <citation type="submission" date="2021-06" db="EMBL/GenBank/DDBJ databases">
        <authorList>
            <consortium name="DOE Joint Genome Institute"/>
            <person name="Mondo S.J."/>
            <person name="Amses K.R."/>
            <person name="Simmons D.R."/>
            <person name="Longcore J.E."/>
            <person name="Seto K."/>
            <person name="Alves G.H."/>
            <person name="Bonds A.E."/>
            <person name="Quandt C.A."/>
            <person name="Davis W.J."/>
            <person name="Chang Y."/>
            <person name="Letcher P.M."/>
            <person name="Powell M.J."/>
            <person name="Kuo A."/>
            <person name="Labutti K."/>
            <person name="Pangilinan J."/>
            <person name="Andreopoulos W."/>
            <person name="Tritt A."/>
            <person name="Riley R."/>
            <person name="Hundley H."/>
            <person name="Johnson J."/>
            <person name="Lipzen A."/>
            <person name="Barry K."/>
            <person name="Berbee M.L."/>
            <person name="Buchler N.E."/>
            <person name="Grigoriev I.V."/>
            <person name="Spatafora J.W."/>
            <person name="Stajich J.E."/>
            <person name="James T.Y."/>
        </authorList>
    </citation>
    <scope>NUCLEOTIDE SEQUENCE</scope>
    <source>
        <strain evidence="11">AG</strain>
    </source>
</reference>
<protein>
    <submittedName>
        <fullName evidence="11">Uncharacterized protein</fullName>
    </submittedName>
</protein>
<dbReference type="InterPro" id="IPR004813">
    <property type="entry name" value="OPT"/>
</dbReference>
<dbReference type="GeneID" id="75918424"/>
<evidence type="ECO:0000256" key="10">
    <source>
        <dbReference type="SAM" id="Phobius"/>
    </source>
</evidence>
<dbReference type="GO" id="GO:0016020">
    <property type="term" value="C:membrane"/>
    <property type="evidence" value="ECO:0007669"/>
    <property type="project" value="UniProtKB-SubCell"/>
</dbReference>
<feature type="transmembrane region" description="Helical" evidence="10">
    <location>
        <begin position="309"/>
        <end position="330"/>
    </location>
</feature>
<feature type="transmembrane region" description="Helical" evidence="10">
    <location>
        <begin position="240"/>
        <end position="258"/>
    </location>
</feature>
<comment type="caution">
    <text evidence="11">The sequence shown here is derived from an EMBL/GenBank/DDBJ whole genome shotgun (WGS) entry which is preliminary data.</text>
</comment>
<evidence type="ECO:0000313" key="12">
    <source>
        <dbReference type="Proteomes" id="UP001206595"/>
    </source>
</evidence>
<feature type="region of interest" description="Disordered" evidence="9">
    <location>
        <begin position="1"/>
        <end position="21"/>
    </location>
</feature>
<feature type="transmembrane region" description="Helical" evidence="10">
    <location>
        <begin position="698"/>
        <end position="722"/>
    </location>
</feature>
<dbReference type="InterPro" id="IPR004648">
    <property type="entry name" value="Oligpept_transpt"/>
</dbReference>